<feature type="region of interest" description="Disordered" evidence="1">
    <location>
        <begin position="1"/>
        <end position="81"/>
    </location>
</feature>
<dbReference type="AlphaFoldDB" id="A0A162MDD0"/>
<accession>A0A162MDD0</accession>
<sequence length="111" mass="12133">MASESSTTQGRVTRATSRAATEVPATEEAFDQTAGTITVASPNPPENAEDEVDEATEAAAEDERYVLESTEDEDEPTATPVLEDEEEQRLAAQLVAARRKNRLRRLIARET</sequence>
<dbReference type="Proteomes" id="UP000076874">
    <property type="component" value="Unassembled WGS sequence"/>
</dbReference>
<organism evidence="2 3">
    <name type="scientific">Niveomyces insectorum RCEF 264</name>
    <dbReference type="NCBI Taxonomy" id="1081102"/>
    <lineage>
        <taxon>Eukaryota</taxon>
        <taxon>Fungi</taxon>
        <taxon>Dikarya</taxon>
        <taxon>Ascomycota</taxon>
        <taxon>Pezizomycotina</taxon>
        <taxon>Sordariomycetes</taxon>
        <taxon>Hypocreomycetidae</taxon>
        <taxon>Hypocreales</taxon>
        <taxon>Cordycipitaceae</taxon>
        <taxon>Niveomyces</taxon>
    </lineage>
</organism>
<feature type="compositionally biased region" description="Acidic residues" evidence="1">
    <location>
        <begin position="47"/>
        <end position="60"/>
    </location>
</feature>
<feature type="compositionally biased region" description="Acidic residues" evidence="1">
    <location>
        <begin position="69"/>
        <end position="81"/>
    </location>
</feature>
<comment type="caution">
    <text evidence="2">The sequence shown here is derived from an EMBL/GenBank/DDBJ whole genome shotgun (WGS) entry which is preliminary data.</text>
</comment>
<evidence type="ECO:0000313" key="3">
    <source>
        <dbReference type="Proteomes" id="UP000076874"/>
    </source>
</evidence>
<proteinExistence type="predicted"/>
<keyword evidence="3" id="KW-1185">Reference proteome</keyword>
<name>A0A162MDD0_9HYPO</name>
<protein>
    <submittedName>
        <fullName evidence="2">Uncharacterized protein</fullName>
    </submittedName>
</protein>
<reference evidence="2 3" key="1">
    <citation type="journal article" date="2016" name="Genome Biol. Evol.">
        <title>Divergent and convergent evolution of fungal pathogenicity.</title>
        <authorList>
            <person name="Shang Y."/>
            <person name="Xiao G."/>
            <person name="Zheng P."/>
            <person name="Cen K."/>
            <person name="Zhan S."/>
            <person name="Wang C."/>
        </authorList>
    </citation>
    <scope>NUCLEOTIDE SEQUENCE [LARGE SCALE GENOMIC DNA]</scope>
    <source>
        <strain evidence="2 3">RCEF 264</strain>
    </source>
</reference>
<gene>
    <name evidence="2" type="ORF">SPI_08796</name>
</gene>
<dbReference type="EMBL" id="AZHD01000023">
    <property type="protein sequence ID" value="OAA54550.1"/>
    <property type="molecule type" value="Genomic_DNA"/>
</dbReference>
<feature type="compositionally biased region" description="Polar residues" evidence="1">
    <location>
        <begin position="1"/>
        <end position="19"/>
    </location>
</feature>
<evidence type="ECO:0000256" key="1">
    <source>
        <dbReference type="SAM" id="MobiDB-lite"/>
    </source>
</evidence>
<evidence type="ECO:0000313" key="2">
    <source>
        <dbReference type="EMBL" id="OAA54550.1"/>
    </source>
</evidence>